<name>A0A382MSQ9_9ZZZZ</name>
<evidence type="ECO:0000256" key="4">
    <source>
        <dbReference type="ARBA" id="ARBA00022842"/>
    </source>
</evidence>
<dbReference type="InterPro" id="IPR013546">
    <property type="entry name" value="PII_UdlTrfase/GS_AdlTrfase"/>
</dbReference>
<keyword evidence="5" id="KW-0511">Multifunctional enzyme</keyword>
<keyword evidence="2" id="KW-0548">Nucleotidyltransferase</keyword>
<organism evidence="8">
    <name type="scientific">marine metagenome</name>
    <dbReference type="NCBI Taxonomy" id="408172"/>
    <lineage>
        <taxon>unclassified sequences</taxon>
        <taxon>metagenomes</taxon>
        <taxon>ecological metagenomes</taxon>
    </lineage>
</organism>
<evidence type="ECO:0000259" key="6">
    <source>
        <dbReference type="Pfam" id="PF01909"/>
    </source>
</evidence>
<evidence type="ECO:0000256" key="3">
    <source>
        <dbReference type="ARBA" id="ARBA00022801"/>
    </source>
</evidence>
<dbReference type="InterPro" id="IPR010043">
    <property type="entry name" value="UTase/UR"/>
</dbReference>
<evidence type="ECO:0000256" key="2">
    <source>
        <dbReference type="ARBA" id="ARBA00022695"/>
    </source>
</evidence>
<feature type="domain" description="Polymerase nucleotidyl transferase" evidence="6">
    <location>
        <begin position="34"/>
        <end position="84"/>
    </location>
</feature>
<feature type="non-terminal residue" evidence="8">
    <location>
        <position position="300"/>
    </location>
</feature>
<feature type="domain" description="PII-uridylyltransferase/Glutamine-synthetase adenylyltransferase" evidence="7">
    <location>
        <begin position="157"/>
        <end position="262"/>
    </location>
</feature>
<keyword evidence="4" id="KW-0460">Magnesium</keyword>
<dbReference type="SUPFAM" id="SSF81301">
    <property type="entry name" value="Nucleotidyltransferase"/>
    <property type="match status" value="1"/>
</dbReference>
<sequence>MKGLFIDDLLSEGSTTGSIFCADLTKRVDQFIEEIFETAGSPSEIAVCAIGGYGRKELCPGSDIDVLLIHDESVDVLPIAEKIWYPLWDAGLKLGHQVGTQEEILNLAESSLETATSLLSSRAIAGDDEIVDVLAEKAQEQWIERFRKYLKELGSTVEDRYKQYGEVAFLLEPELKQGRGGLRDAHILQWMEIAEPILITSESRVLLDAVETLLSVRVELHRVTGKRSDRLLLELQDEVAKQLKYKNADELMGAVANAARVITWTGDGAARRIERIRQSRPIRKSLSRLRNRGIAPDLDL</sequence>
<dbReference type="Pfam" id="PF01909">
    <property type="entry name" value="NTP_transf_2"/>
    <property type="match status" value="1"/>
</dbReference>
<evidence type="ECO:0000256" key="5">
    <source>
        <dbReference type="ARBA" id="ARBA00023268"/>
    </source>
</evidence>
<evidence type="ECO:0000313" key="8">
    <source>
        <dbReference type="EMBL" id="SVC52014.1"/>
    </source>
</evidence>
<reference evidence="8" key="1">
    <citation type="submission" date="2018-05" db="EMBL/GenBank/DDBJ databases">
        <authorList>
            <person name="Lanie J.A."/>
            <person name="Ng W.-L."/>
            <person name="Kazmierczak K.M."/>
            <person name="Andrzejewski T.M."/>
            <person name="Davidsen T.M."/>
            <person name="Wayne K.J."/>
            <person name="Tettelin H."/>
            <person name="Glass J.I."/>
            <person name="Rusch D."/>
            <person name="Podicherti R."/>
            <person name="Tsui H.-C.T."/>
            <person name="Winkler M.E."/>
        </authorList>
    </citation>
    <scope>NUCLEOTIDE SEQUENCE</scope>
</reference>
<dbReference type="SUPFAM" id="SSF81593">
    <property type="entry name" value="Nucleotidyltransferase substrate binding subunit/domain"/>
    <property type="match status" value="1"/>
</dbReference>
<accession>A0A382MSQ9</accession>
<evidence type="ECO:0000259" key="7">
    <source>
        <dbReference type="Pfam" id="PF08335"/>
    </source>
</evidence>
<proteinExistence type="predicted"/>
<dbReference type="Gene3D" id="3.30.460.10">
    <property type="entry name" value="Beta Polymerase, domain 2"/>
    <property type="match status" value="1"/>
</dbReference>
<evidence type="ECO:0000256" key="1">
    <source>
        <dbReference type="ARBA" id="ARBA00022679"/>
    </source>
</evidence>
<gene>
    <name evidence="8" type="ORF">METZ01_LOCUS304868</name>
</gene>
<evidence type="ECO:0008006" key="9">
    <source>
        <dbReference type="Google" id="ProtNLM"/>
    </source>
</evidence>
<dbReference type="EMBL" id="UINC01095709">
    <property type="protein sequence ID" value="SVC52014.1"/>
    <property type="molecule type" value="Genomic_DNA"/>
</dbReference>
<dbReference type="GO" id="GO:0016787">
    <property type="term" value="F:hydrolase activity"/>
    <property type="evidence" value="ECO:0007669"/>
    <property type="project" value="UniProtKB-KW"/>
</dbReference>
<dbReference type="Pfam" id="PF08335">
    <property type="entry name" value="GlnD_UR_UTase"/>
    <property type="match status" value="1"/>
</dbReference>
<dbReference type="AlphaFoldDB" id="A0A382MSQ9"/>
<dbReference type="CDD" id="cd05401">
    <property type="entry name" value="NT_GlnE_GlnD_like"/>
    <property type="match status" value="1"/>
</dbReference>
<keyword evidence="1" id="KW-0808">Transferase</keyword>
<dbReference type="PANTHER" id="PTHR47320:SF1">
    <property type="entry name" value="BIFUNCTIONAL URIDYLYLTRANSFERASE_URIDYLYL-REMOVING ENZYME"/>
    <property type="match status" value="1"/>
</dbReference>
<keyword evidence="3" id="KW-0378">Hydrolase</keyword>
<dbReference type="PANTHER" id="PTHR47320">
    <property type="entry name" value="BIFUNCTIONAL URIDYLYLTRANSFERASE/URIDYLYL-REMOVING ENZYME"/>
    <property type="match status" value="1"/>
</dbReference>
<dbReference type="InterPro" id="IPR002934">
    <property type="entry name" value="Polymerase_NTP_transf_dom"/>
</dbReference>
<dbReference type="GO" id="GO:0008773">
    <property type="term" value="F:[protein-PII] uridylyltransferase activity"/>
    <property type="evidence" value="ECO:0007669"/>
    <property type="project" value="InterPro"/>
</dbReference>
<protein>
    <recommendedName>
        <fullName evidence="9">PII-uridylyltransferase/Glutamine-synthetase adenylyltransferase domain-containing protein</fullName>
    </recommendedName>
</protein>
<dbReference type="InterPro" id="IPR043519">
    <property type="entry name" value="NT_sf"/>
</dbReference>